<name>A0ACC2P7G6_9HYME</name>
<sequence>MSEYVTMYQRDYHWPEHKSYFPRAETSCTIVLPPENESQKDKKSCMKLAEVVSEDCQDAAKVAATLAARAGKPRSSCNRKEKDSSEVVTCSNQPDPSSLIENERGESRLCPCPRTLKLEFNENDTCIRKMLEKNPNLFNILKKKPCFDSVKMFNLERLRTTYQVDFDRLESPGNEIDWMKLTKKAVSCPMDDKKDEKFDCRPSKSWKKMMSCKGLRDVCVKNSCGYQKKSSAQIAQRDAARANAKQAVELRHFQQQQPGFAKAKNKFCKPRWCTEYKDIYDRTAAEILKDGKLGKRHKAAMAQKMRMQALIVGD</sequence>
<dbReference type="EMBL" id="CM056742">
    <property type="protein sequence ID" value="KAJ8678976.1"/>
    <property type="molecule type" value="Genomic_DNA"/>
</dbReference>
<evidence type="ECO:0000313" key="2">
    <source>
        <dbReference type="Proteomes" id="UP001239111"/>
    </source>
</evidence>
<comment type="caution">
    <text evidence="1">The sequence shown here is derived from an EMBL/GenBank/DDBJ whole genome shotgun (WGS) entry which is preliminary data.</text>
</comment>
<organism evidence="1 2">
    <name type="scientific">Eretmocerus hayati</name>
    <dbReference type="NCBI Taxonomy" id="131215"/>
    <lineage>
        <taxon>Eukaryota</taxon>
        <taxon>Metazoa</taxon>
        <taxon>Ecdysozoa</taxon>
        <taxon>Arthropoda</taxon>
        <taxon>Hexapoda</taxon>
        <taxon>Insecta</taxon>
        <taxon>Pterygota</taxon>
        <taxon>Neoptera</taxon>
        <taxon>Endopterygota</taxon>
        <taxon>Hymenoptera</taxon>
        <taxon>Apocrita</taxon>
        <taxon>Proctotrupomorpha</taxon>
        <taxon>Chalcidoidea</taxon>
        <taxon>Aphelinidae</taxon>
        <taxon>Aphelininae</taxon>
        <taxon>Eretmocerus</taxon>
    </lineage>
</organism>
<evidence type="ECO:0000313" key="1">
    <source>
        <dbReference type="EMBL" id="KAJ8678976.1"/>
    </source>
</evidence>
<dbReference type="Proteomes" id="UP001239111">
    <property type="component" value="Chromosome 2"/>
</dbReference>
<accession>A0ACC2P7G6</accession>
<proteinExistence type="predicted"/>
<protein>
    <submittedName>
        <fullName evidence="1">Uncharacterized protein</fullName>
    </submittedName>
</protein>
<gene>
    <name evidence="1" type="ORF">QAD02_014763</name>
</gene>
<keyword evidence="2" id="KW-1185">Reference proteome</keyword>
<reference evidence="1" key="1">
    <citation type="submission" date="2023-04" db="EMBL/GenBank/DDBJ databases">
        <title>A chromosome-level genome assembly of the parasitoid wasp Eretmocerus hayati.</title>
        <authorList>
            <person name="Zhong Y."/>
            <person name="Liu S."/>
            <person name="Liu Y."/>
        </authorList>
    </citation>
    <scope>NUCLEOTIDE SEQUENCE</scope>
    <source>
        <strain evidence="1">ZJU_SS_LIU_2023</strain>
    </source>
</reference>